<dbReference type="EMBL" id="JAJVDC020000048">
    <property type="protein sequence ID" value="KAL1630296.1"/>
    <property type="molecule type" value="Genomic_DNA"/>
</dbReference>
<evidence type="ECO:0000256" key="5">
    <source>
        <dbReference type="ARBA" id="ARBA00038359"/>
    </source>
</evidence>
<organism evidence="8 9">
    <name type="scientific">Neofusicoccum ribis</name>
    <dbReference type="NCBI Taxonomy" id="45134"/>
    <lineage>
        <taxon>Eukaryota</taxon>
        <taxon>Fungi</taxon>
        <taxon>Dikarya</taxon>
        <taxon>Ascomycota</taxon>
        <taxon>Pezizomycotina</taxon>
        <taxon>Dothideomycetes</taxon>
        <taxon>Dothideomycetes incertae sedis</taxon>
        <taxon>Botryosphaeriales</taxon>
        <taxon>Botryosphaeriaceae</taxon>
        <taxon>Neofusicoccum</taxon>
    </lineage>
</organism>
<comment type="caution">
    <text evidence="8">The sequence shown here is derived from an EMBL/GenBank/DDBJ whole genome shotgun (WGS) entry which is preliminary data.</text>
</comment>
<comment type="similarity">
    <text evidence="5">Belongs to the SAT4 family.</text>
</comment>
<proteinExistence type="inferred from homology"/>
<dbReference type="PANTHER" id="PTHR33048">
    <property type="entry name" value="PTH11-LIKE INTEGRAL MEMBRANE PROTEIN (AFU_ORTHOLOGUE AFUA_5G11245)"/>
    <property type="match status" value="1"/>
</dbReference>
<evidence type="ECO:0000256" key="4">
    <source>
        <dbReference type="ARBA" id="ARBA00023136"/>
    </source>
</evidence>
<feature type="transmembrane region" description="Helical" evidence="6">
    <location>
        <begin position="33"/>
        <end position="55"/>
    </location>
</feature>
<reference evidence="8 9" key="1">
    <citation type="submission" date="2024-02" db="EMBL/GenBank/DDBJ databases">
        <title>De novo assembly and annotation of 12 fungi associated with fruit tree decline syndrome in Ontario, Canada.</title>
        <authorList>
            <person name="Sulman M."/>
            <person name="Ellouze W."/>
            <person name="Ilyukhin E."/>
        </authorList>
    </citation>
    <scope>NUCLEOTIDE SEQUENCE [LARGE SCALE GENOMIC DNA]</scope>
    <source>
        <strain evidence="8 9">M1-105</strain>
    </source>
</reference>
<feature type="transmembrane region" description="Helical" evidence="6">
    <location>
        <begin position="67"/>
        <end position="89"/>
    </location>
</feature>
<protein>
    <recommendedName>
        <fullName evidence="7">Rhodopsin domain-containing protein</fullName>
    </recommendedName>
</protein>
<dbReference type="Pfam" id="PF20684">
    <property type="entry name" value="Fung_rhodopsin"/>
    <property type="match status" value="1"/>
</dbReference>
<dbReference type="PANTHER" id="PTHR33048:SF108">
    <property type="entry name" value="INTEGRAL MEMBRANE PROTEIN"/>
    <property type="match status" value="1"/>
</dbReference>
<dbReference type="InterPro" id="IPR049326">
    <property type="entry name" value="Rhodopsin_dom_fungi"/>
</dbReference>
<dbReference type="InterPro" id="IPR052337">
    <property type="entry name" value="SAT4-like"/>
</dbReference>
<evidence type="ECO:0000313" key="9">
    <source>
        <dbReference type="Proteomes" id="UP001521116"/>
    </source>
</evidence>
<keyword evidence="4 6" id="KW-0472">Membrane</keyword>
<gene>
    <name evidence="8" type="ORF">SLS56_004968</name>
</gene>
<dbReference type="Proteomes" id="UP001521116">
    <property type="component" value="Unassembled WGS sequence"/>
</dbReference>
<name>A0ABR3SUS0_9PEZI</name>
<comment type="subcellular location">
    <subcellularLocation>
        <location evidence="1">Membrane</location>
        <topology evidence="1">Multi-pass membrane protein</topology>
    </subcellularLocation>
</comment>
<evidence type="ECO:0000259" key="7">
    <source>
        <dbReference type="Pfam" id="PF20684"/>
    </source>
</evidence>
<evidence type="ECO:0000256" key="6">
    <source>
        <dbReference type="SAM" id="Phobius"/>
    </source>
</evidence>
<sequence length="186" mass="20054">MGPSVLNIITDVVILALPIPTVWSLQMPMRRKIAVIAVVSFGASAVIVAMCRFIVLRELGTTEDPSYTLGKMIVVAALEIQFAIVSVNLPSMKVLWTRMTGGSSAGQSEPISNSKGYKLSSIERHDGSKSHWSKRSKSGIVVDSITHHIGGITATDSEEELCQNGHRNRIHVTRTVEVAADDSGSK</sequence>
<evidence type="ECO:0000256" key="1">
    <source>
        <dbReference type="ARBA" id="ARBA00004141"/>
    </source>
</evidence>
<keyword evidence="9" id="KW-1185">Reference proteome</keyword>
<keyword evidence="2 6" id="KW-0812">Transmembrane</keyword>
<feature type="domain" description="Rhodopsin" evidence="7">
    <location>
        <begin position="4"/>
        <end position="97"/>
    </location>
</feature>
<evidence type="ECO:0000313" key="8">
    <source>
        <dbReference type="EMBL" id="KAL1630296.1"/>
    </source>
</evidence>
<evidence type="ECO:0000256" key="2">
    <source>
        <dbReference type="ARBA" id="ARBA00022692"/>
    </source>
</evidence>
<feature type="transmembrane region" description="Helical" evidence="6">
    <location>
        <begin position="6"/>
        <end position="26"/>
    </location>
</feature>
<accession>A0ABR3SUS0</accession>
<keyword evidence="3 6" id="KW-1133">Transmembrane helix</keyword>
<evidence type="ECO:0000256" key="3">
    <source>
        <dbReference type="ARBA" id="ARBA00022989"/>
    </source>
</evidence>